<accession>A0A1B7NNT2</accession>
<dbReference type="OrthoDB" id="5286775at2759"/>
<dbReference type="Proteomes" id="UP000091918">
    <property type="component" value="Unassembled WGS sequence"/>
</dbReference>
<proteinExistence type="predicted"/>
<feature type="region of interest" description="Disordered" evidence="1">
    <location>
        <begin position="71"/>
        <end position="141"/>
    </location>
</feature>
<name>A0A1B7NNT2_9EURO</name>
<protein>
    <submittedName>
        <fullName evidence="2">Uncharacterized protein</fullName>
    </submittedName>
</protein>
<evidence type="ECO:0000256" key="1">
    <source>
        <dbReference type="SAM" id="MobiDB-lite"/>
    </source>
</evidence>
<dbReference type="EMBL" id="LGUA01001504">
    <property type="protein sequence ID" value="OAX78462.1"/>
    <property type="molecule type" value="Genomic_DNA"/>
</dbReference>
<feature type="compositionally biased region" description="Polar residues" evidence="1">
    <location>
        <begin position="91"/>
        <end position="105"/>
    </location>
</feature>
<comment type="caution">
    <text evidence="2">The sequence shown here is derived from an EMBL/GenBank/DDBJ whole genome shotgun (WGS) entry which is preliminary data.</text>
</comment>
<evidence type="ECO:0000313" key="3">
    <source>
        <dbReference type="Proteomes" id="UP000091918"/>
    </source>
</evidence>
<organism evidence="2 3">
    <name type="scientific">Emergomyces africanus</name>
    <dbReference type="NCBI Taxonomy" id="1955775"/>
    <lineage>
        <taxon>Eukaryota</taxon>
        <taxon>Fungi</taxon>
        <taxon>Dikarya</taxon>
        <taxon>Ascomycota</taxon>
        <taxon>Pezizomycotina</taxon>
        <taxon>Eurotiomycetes</taxon>
        <taxon>Eurotiomycetidae</taxon>
        <taxon>Onygenales</taxon>
        <taxon>Ajellomycetaceae</taxon>
        <taxon>Emergomyces</taxon>
    </lineage>
</organism>
<gene>
    <name evidence="2" type="ORF">ACJ72_07231</name>
</gene>
<feature type="non-terminal residue" evidence="2">
    <location>
        <position position="1"/>
    </location>
</feature>
<sequence>FERAYLQEETRINAREDNLDGDTLVVDGATPPKRRRVSKCCKHLGEREKTAIRLLEEDLLDGDTLGVIDTESIAGSEVERNAGDSEIPEETSYTDTHTPLASDVSSRAGDEDDKMLLVPPHPRKASGCSTASHDTDDVYRPSPMAVDKNLTKGMIHPSVESELGEEKVARNQHSVKKIDRREAAFDFSAEKAQRWVDAIKLPKGHWAKAEEDLFHRLAMRGFEPLVPSNWELDFSTLPESLFGQPGDVTSPYIHAVGASEFRAINALSYLFDLGNQVRDRQLVQLHPEPVIRRAITRYIKWALYDSSLLNRPNSIPVHTIYSRKLSESTRDALQTLNRRLVTLANRYRAAWQITRRIETNFNEKDTISNDKDTRHCANQYATGPFPVLSGFLICGPIVALLTLNSDPKVHPVLDSKFSAKFISQFDFGEKAQDVWHSFAIAIAVVRMRKTMAELEAELKGGVMWMTGKKADSVDPDL</sequence>
<reference evidence="2 3" key="1">
    <citation type="submission" date="2015-07" db="EMBL/GenBank/DDBJ databases">
        <title>Emmonsia species relationships and genome sequence.</title>
        <authorList>
            <person name="Cuomo C.A."/>
            <person name="Schwartz I.S."/>
            <person name="Kenyon C."/>
            <person name="de Hoog G.S."/>
            <person name="Govender N.P."/>
            <person name="Botha A."/>
            <person name="Moreno L."/>
            <person name="de Vries M."/>
            <person name="Munoz J.F."/>
            <person name="Stielow J.B."/>
        </authorList>
    </citation>
    <scope>NUCLEOTIDE SEQUENCE [LARGE SCALE GENOMIC DNA]</scope>
    <source>
        <strain evidence="2 3">CBS 136260</strain>
    </source>
</reference>
<keyword evidence="3" id="KW-1185">Reference proteome</keyword>
<evidence type="ECO:0000313" key="2">
    <source>
        <dbReference type="EMBL" id="OAX78462.1"/>
    </source>
</evidence>
<dbReference type="AlphaFoldDB" id="A0A1B7NNT2"/>